<feature type="chain" id="PRO_5011578085" evidence="4">
    <location>
        <begin position="27"/>
        <end position="344"/>
    </location>
</feature>
<dbReference type="InterPro" id="IPR018389">
    <property type="entry name" value="DctP_fam"/>
</dbReference>
<evidence type="ECO:0000313" key="6">
    <source>
        <dbReference type="Proteomes" id="UP000199377"/>
    </source>
</evidence>
<dbReference type="PANTHER" id="PTHR33376">
    <property type="match status" value="1"/>
</dbReference>
<dbReference type="Pfam" id="PF03480">
    <property type="entry name" value="DctP"/>
    <property type="match status" value="1"/>
</dbReference>
<evidence type="ECO:0000256" key="2">
    <source>
        <dbReference type="ARBA" id="ARBA00022729"/>
    </source>
</evidence>
<organism evidence="5 6">
    <name type="scientific">Albimonas pacifica</name>
    <dbReference type="NCBI Taxonomy" id="1114924"/>
    <lineage>
        <taxon>Bacteria</taxon>
        <taxon>Pseudomonadati</taxon>
        <taxon>Pseudomonadota</taxon>
        <taxon>Alphaproteobacteria</taxon>
        <taxon>Rhodobacterales</taxon>
        <taxon>Paracoccaceae</taxon>
        <taxon>Albimonas</taxon>
    </lineage>
</organism>
<gene>
    <name evidence="5" type="ORF">SAMN05216258_102218</name>
</gene>
<evidence type="ECO:0000256" key="3">
    <source>
        <dbReference type="ARBA" id="ARBA00022764"/>
    </source>
</evidence>
<reference evidence="5 6" key="1">
    <citation type="submission" date="2016-10" db="EMBL/GenBank/DDBJ databases">
        <authorList>
            <person name="de Groot N.N."/>
        </authorList>
    </citation>
    <scope>NUCLEOTIDE SEQUENCE [LARGE SCALE GENOMIC DNA]</scope>
    <source>
        <strain evidence="5 6">CGMCC 1.11030</strain>
    </source>
</reference>
<protein>
    <submittedName>
        <fullName evidence="5">TRAP-type C4-dicarboxylate transport system, substrate-binding protein</fullName>
    </submittedName>
</protein>
<feature type="signal peptide" evidence="4">
    <location>
        <begin position="1"/>
        <end position="26"/>
    </location>
</feature>
<dbReference type="EMBL" id="FOQH01000002">
    <property type="protein sequence ID" value="SFH78145.1"/>
    <property type="molecule type" value="Genomic_DNA"/>
</dbReference>
<dbReference type="Gene3D" id="3.40.190.170">
    <property type="entry name" value="Bacterial extracellular solute-binding protein, family 7"/>
    <property type="match status" value="1"/>
</dbReference>
<dbReference type="GO" id="GO:0055085">
    <property type="term" value="P:transmembrane transport"/>
    <property type="evidence" value="ECO:0007669"/>
    <property type="project" value="InterPro"/>
</dbReference>
<evidence type="ECO:0000313" key="5">
    <source>
        <dbReference type="EMBL" id="SFH78145.1"/>
    </source>
</evidence>
<proteinExistence type="predicted"/>
<accession>A0A1I3CUF6</accession>
<keyword evidence="3" id="KW-0574">Periplasm</keyword>
<dbReference type="STRING" id="1114924.SAMN05216258_102218"/>
<evidence type="ECO:0000256" key="4">
    <source>
        <dbReference type="SAM" id="SignalP"/>
    </source>
</evidence>
<keyword evidence="2 4" id="KW-0732">Signal</keyword>
<dbReference type="Proteomes" id="UP000199377">
    <property type="component" value="Unassembled WGS sequence"/>
</dbReference>
<dbReference type="RefSeq" id="WP_092858106.1">
    <property type="nucleotide sequence ID" value="NZ_FOQH01000002.1"/>
</dbReference>
<dbReference type="AlphaFoldDB" id="A0A1I3CUF6"/>
<dbReference type="PANTHER" id="PTHR33376:SF15">
    <property type="entry name" value="BLL6794 PROTEIN"/>
    <property type="match status" value="1"/>
</dbReference>
<dbReference type="InterPro" id="IPR038404">
    <property type="entry name" value="TRAP_DctP_sf"/>
</dbReference>
<comment type="subcellular location">
    <subcellularLocation>
        <location evidence="1">Periplasm</location>
    </subcellularLocation>
</comment>
<name>A0A1I3CUF6_9RHOB</name>
<keyword evidence="6" id="KW-1185">Reference proteome</keyword>
<dbReference type="NCBIfam" id="NF037995">
    <property type="entry name" value="TRAP_S1"/>
    <property type="match status" value="1"/>
</dbReference>
<evidence type="ECO:0000256" key="1">
    <source>
        <dbReference type="ARBA" id="ARBA00004418"/>
    </source>
</evidence>
<dbReference type="CDD" id="cd13665">
    <property type="entry name" value="PBP2_TRAP_Dctp3_4"/>
    <property type="match status" value="1"/>
</dbReference>
<dbReference type="OrthoDB" id="7822595at2"/>
<dbReference type="GO" id="GO:0042597">
    <property type="term" value="C:periplasmic space"/>
    <property type="evidence" value="ECO:0007669"/>
    <property type="project" value="UniProtKB-SubCell"/>
</dbReference>
<sequence length="344" mass="36584">MKMDRRLAGLAGLALLAAAQTAPAQAETVLRYSNWLPAGHSVLEGAIKPFIAEVAEKTEGRVTIETLPKVVGTVPGQYDVAVDGLADITFLVLGYTPGRFPLTEVAELPFSNFDPSALSIALWRLFEAEIEPRDEFKGVKVLTLAVTTPSQIATRTQPIESLDQLQGLKMRNPVASFTAASEALGTVPINKPVSEMYELASSGVVDGTFTPLDTMKSFRLMEVMPYMTKVEGGLFQPALGLVMNRDAWGSLSPEDQAVVMAAAGEKMAGIIGAGYAANDVAAEAEMNALETGGVIEASPEMMAALRERLAFVEKAWIEKAEGLGVANAAELPGRLRDETAALSK</sequence>